<organism evidence="3 4">
    <name type="scientific">Streptomyces marispadix</name>
    <dbReference type="NCBI Taxonomy" id="2922868"/>
    <lineage>
        <taxon>Bacteria</taxon>
        <taxon>Bacillati</taxon>
        <taxon>Actinomycetota</taxon>
        <taxon>Actinomycetes</taxon>
        <taxon>Kitasatosporales</taxon>
        <taxon>Streptomycetaceae</taxon>
        <taxon>Streptomyces</taxon>
    </lineage>
</organism>
<keyword evidence="4" id="KW-1185">Reference proteome</keyword>
<evidence type="ECO:0000313" key="3">
    <source>
        <dbReference type="EMBL" id="MCH6161109.1"/>
    </source>
</evidence>
<sequence>MMRRHIRLLGAVAAAGIGVGTLGACGLVPGETYEDSAKLSEKVEAVHLDGSVGAVRLRSKETVTEVSLHRSVEFDGDKPRKRTYGVEDGVLVLRGCGDDCSVSYTVDLPPRVSVDGGTSSGGISLSGVGKVDVTSDSGAVDLDDVDGTVRVRTTNGRINGRGLKGEDVRAETSNGAIDLNLSTPQDVRARTSNGAVSVTAPDGRYRVSARTSNGDKAIGLRDEPSGDHTLDLATTNGSIKVKKAG</sequence>
<name>A0ABS9SXW4_9ACTN</name>
<gene>
    <name evidence="3" type="ORF">MMA15_12060</name>
</gene>
<comment type="caution">
    <text evidence="3">The sequence shown here is derived from an EMBL/GenBank/DDBJ whole genome shotgun (WGS) entry which is preliminary data.</text>
</comment>
<dbReference type="Pfam" id="PF13349">
    <property type="entry name" value="DUF4097"/>
    <property type="match status" value="1"/>
</dbReference>
<evidence type="ECO:0000256" key="1">
    <source>
        <dbReference type="SAM" id="MobiDB-lite"/>
    </source>
</evidence>
<feature type="domain" description="DUF4097" evidence="2">
    <location>
        <begin position="118"/>
        <end position="241"/>
    </location>
</feature>
<evidence type="ECO:0000259" key="2">
    <source>
        <dbReference type="Pfam" id="PF13349"/>
    </source>
</evidence>
<protein>
    <submittedName>
        <fullName evidence="3">DUF4097 domain-containing protein</fullName>
    </submittedName>
</protein>
<dbReference type="EMBL" id="JAKWJU010000002">
    <property type="protein sequence ID" value="MCH6161109.1"/>
    <property type="molecule type" value="Genomic_DNA"/>
</dbReference>
<feature type="region of interest" description="Disordered" evidence="1">
    <location>
        <begin position="212"/>
        <end position="232"/>
    </location>
</feature>
<proteinExistence type="predicted"/>
<dbReference type="InterPro" id="IPR025164">
    <property type="entry name" value="Toastrack_DUF4097"/>
</dbReference>
<accession>A0ABS9SXW4</accession>
<dbReference type="Proteomes" id="UP001166784">
    <property type="component" value="Unassembled WGS sequence"/>
</dbReference>
<feature type="compositionally biased region" description="Basic and acidic residues" evidence="1">
    <location>
        <begin position="218"/>
        <end position="230"/>
    </location>
</feature>
<dbReference type="PROSITE" id="PS51257">
    <property type="entry name" value="PROKAR_LIPOPROTEIN"/>
    <property type="match status" value="1"/>
</dbReference>
<reference evidence="3" key="2">
    <citation type="journal article" date="2023" name="Int. J. Syst. Evol. Microbiol.">
        <title>Streptomyces marispadix sp. nov., isolated from marine beach sediment of the Northern Coast of Portugal.</title>
        <authorList>
            <person name="dos Santos J.D.N."/>
            <person name="Vitorino I.R."/>
            <person name="Kallscheuer N."/>
            <person name="Srivastava A."/>
            <person name="Krautwurst S."/>
            <person name="Marz M."/>
            <person name="Jogler C."/>
            <person name="Lobo Da Cunha A."/>
            <person name="Catita J."/>
            <person name="Goncalves H."/>
            <person name="Gonzalez I."/>
            <person name="Reyes F."/>
            <person name="Lage O.M."/>
        </authorList>
    </citation>
    <scope>NUCLEOTIDE SEQUENCE</scope>
    <source>
        <strain evidence="3">M600PL45_2</strain>
    </source>
</reference>
<reference evidence="3" key="1">
    <citation type="submission" date="2022-03" db="EMBL/GenBank/DDBJ databases">
        <authorList>
            <person name="Santos J.D.N."/>
            <person name="Kallscheuer N."/>
            <person name="Jogler C."/>
            <person name="Lage O.M."/>
        </authorList>
    </citation>
    <scope>NUCLEOTIDE SEQUENCE</scope>
    <source>
        <strain evidence="3">M600PL45_2</strain>
    </source>
</reference>
<dbReference type="RefSeq" id="WP_241059263.1">
    <property type="nucleotide sequence ID" value="NZ_JAKWJU010000002.1"/>
</dbReference>
<evidence type="ECO:0000313" key="4">
    <source>
        <dbReference type="Proteomes" id="UP001166784"/>
    </source>
</evidence>